<comment type="subcellular location">
    <subcellularLocation>
        <location evidence="1">Membrane</location>
        <topology evidence="1">Multi-pass membrane protein</topology>
    </subcellularLocation>
</comment>
<dbReference type="InterPro" id="IPR002549">
    <property type="entry name" value="AI-2E-like"/>
</dbReference>
<dbReference type="Pfam" id="PF01594">
    <property type="entry name" value="AI-2E_transport"/>
    <property type="match status" value="1"/>
</dbReference>
<feature type="transmembrane region" description="Helical" evidence="6">
    <location>
        <begin position="311"/>
        <end position="340"/>
    </location>
</feature>
<keyword evidence="4 6" id="KW-1133">Transmembrane helix</keyword>
<dbReference type="PANTHER" id="PTHR21716">
    <property type="entry name" value="TRANSMEMBRANE PROTEIN"/>
    <property type="match status" value="1"/>
</dbReference>
<feature type="transmembrane region" description="Helical" evidence="6">
    <location>
        <begin position="249"/>
        <end position="270"/>
    </location>
</feature>
<dbReference type="OrthoDB" id="5792512at2"/>
<protein>
    <submittedName>
        <fullName evidence="7">Putative PurR-regulated permease PerM</fullName>
    </submittedName>
</protein>
<organism evidence="7 8">
    <name type="scientific">Desulfuromonas soudanensis</name>
    <dbReference type="NCBI Taxonomy" id="1603606"/>
    <lineage>
        <taxon>Bacteria</taxon>
        <taxon>Pseudomonadati</taxon>
        <taxon>Thermodesulfobacteriota</taxon>
        <taxon>Desulfuromonadia</taxon>
        <taxon>Desulfuromonadales</taxon>
        <taxon>Desulfuromonadaceae</taxon>
        <taxon>Desulfuromonas</taxon>
    </lineage>
</organism>
<reference evidence="7 8" key="1">
    <citation type="submission" date="2015-07" db="EMBL/GenBank/DDBJ databases">
        <title>Isolation and Genomic Characterization of a Novel Halophilic Metal-Reducing Deltaproteobacterium from the Deep Subsurface.</title>
        <authorList>
            <person name="Badalamenti J.P."/>
            <person name="Summers Z.M."/>
            <person name="Gralnick J.A."/>
            <person name="Bond D.R."/>
        </authorList>
    </citation>
    <scope>NUCLEOTIDE SEQUENCE [LARGE SCALE GENOMIC DNA]</scope>
    <source>
        <strain evidence="7 8">WTL</strain>
    </source>
</reference>
<proteinExistence type="inferred from homology"/>
<name>A0A0M3QFQ8_9BACT</name>
<evidence type="ECO:0000256" key="6">
    <source>
        <dbReference type="SAM" id="Phobius"/>
    </source>
</evidence>
<dbReference type="KEGG" id="des:DSOUD_1715"/>
<dbReference type="GO" id="GO:0016020">
    <property type="term" value="C:membrane"/>
    <property type="evidence" value="ECO:0007669"/>
    <property type="project" value="UniProtKB-SubCell"/>
</dbReference>
<dbReference type="PANTHER" id="PTHR21716:SF64">
    <property type="entry name" value="AI-2 TRANSPORT PROTEIN TQSA"/>
    <property type="match status" value="1"/>
</dbReference>
<evidence type="ECO:0000256" key="2">
    <source>
        <dbReference type="ARBA" id="ARBA00009773"/>
    </source>
</evidence>
<keyword evidence="5 6" id="KW-0472">Membrane</keyword>
<dbReference type="EMBL" id="CP010802">
    <property type="protein sequence ID" value="ALC16493.1"/>
    <property type="molecule type" value="Genomic_DNA"/>
</dbReference>
<feature type="transmembrane region" description="Helical" evidence="6">
    <location>
        <begin position="154"/>
        <end position="174"/>
    </location>
</feature>
<dbReference type="AlphaFoldDB" id="A0A0M3QFQ8"/>
<dbReference type="Proteomes" id="UP000057158">
    <property type="component" value="Chromosome"/>
</dbReference>
<dbReference type="STRING" id="1603606.DSOUD_1715"/>
<dbReference type="PATRIC" id="fig|1603606.3.peg.1867"/>
<evidence type="ECO:0000256" key="3">
    <source>
        <dbReference type="ARBA" id="ARBA00022692"/>
    </source>
</evidence>
<comment type="similarity">
    <text evidence="2">Belongs to the autoinducer-2 exporter (AI-2E) (TC 2.A.86) family.</text>
</comment>
<feature type="transmembrane region" description="Helical" evidence="6">
    <location>
        <begin position="28"/>
        <end position="46"/>
    </location>
</feature>
<feature type="transmembrane region" description="Helical" evidence="6">
    <location>
        <begin position="217"/>
        <end position="243"/>
    </location>
</feature>
<evidence type="ECO:0000256" key="4">
    <source>
        <dbReference type="ARBA" id="ARBA00022989"/>
    </source>
</evidence>
<feature type="transmembrane region" description="Helical" evidence="6">
    <location>
        <begin position="58"/>
        <end position="79"/>
    </location>
</feature>
<dbReference type="GO" id="GO:0055085">
    <property type="term" value="P:transmembrane transport"/>
    <property type="evidence" value="ECO:0007669"/>
    <property type="project" value="TreeGrafter"/>
</dbReference>
<gene>
    <name evidence="7" type="ORF">DSOUD_1715</name>
</gene>
<keyword evidence="8" id="KW-1185">Reference proteome</keyword>
<evidence type="ECO:0000313" key="8">
    <source>
        <dbReference type="Proteomes" id="UP000057158"/>
    </source>
</evidence>
<sequence length="362" mass="38752">MFRNPWVLVATLAGIVLCSLFLVTIRSIAVPFLLALILAYFLDPAADYLEARRFSRPLAVCTVFAAFLVAAAAVLAFLIPAVRSEVALMQKALPTYAESLYRAVPSPLADFLGIAGGEDLQGLVDRAIDAGRNLSSDVLKQIAVFLSRAFSSTFGFLLAVLGYFIIPVYLFYLLRDFDRMKAGVADLIPLRHRRQILDLGGEIDGVLSGFIRGQLSVCLVLAVLYSLGLAVIGIDLALVIGIVSGMAFIIPYLGTILGIIAATIMAALKFHDLLHPLLAIGWFLLVQGLEGAVITPFLVGDRVGLHPLATILAVLIGGELFGFLGLLLAVPVAASANVLWRRLLVTYRGSAFFAAPADKGKI</sequence>
<evidence type="ECO:0000256" key="1">
    <source>
        <dbReference type="ARBA" id="ARBA00004141"/>
    </source>
</evidence>
<evidence type="ECO:0000256" key="5">
    <source>
        <dbReference type="ARBA" id="ARBA00023136"/>
    </source>
</evidence>
<evidence type="ECO:0000313" key="7">
    <source>
        <dbReference type="EMBL" id="ALC16493.1"/>
    </source>
</evidence>
<dbReference type="RefSeq" id="WP_053550589.1">
    <property type="nucleotide sequence ID" value="NZ_CP010802.1"/>
</dbReference>
<accession>A0A0M3QFQ8</accession>
<feature type="transmembrane region" description="Helical" evidence="6">
    <location>
        <begin position="277"/>
        <end position="299"/>
    </location>
</feature>
<keyword evidence="3 6" id="KW-0812">Transmembrane</keyword>